<evidence type="ECO:0000256" key="6">
    <source>
        <dbReference type="ARBA" id="ARBA00022694"/>
    </source>
</evidence>
<protein>
    <recommendedName>
        <fullName evidence="10">L-threonylcarbamoyladenylate synthase</fullName>
        <ecNumber evidence="3">2.7.7.87</ecNumber>
    </recommendedName>
    <alternativeName>
        <fullName evidence="10">L-threonylcarbamoyladenylate synthase</fullName>
    </alternativeName>
</protein>
<gene>
    <name evidence="13" type="ORF">HLVA_14470</name>
</gene>
<keyword evidence="8" id="KW-0547">Nucleotide-binding</keyword>
<keyword evidence="6" id="KW-0819">tRNA processing</keyword>
<evidence type="ECO:0000313" key="14">
    <source>
        <dbReference type="Proteomes" id="UP001321582"/>
    </source>
</evidence>
<dbReference type="KEGG" id="haby:HLVA_14470"/>
<dbReference type="GO" id="GO:0005737">
    <property type="term" value="C:cytoplasm"/>
    <property type="evidence" value="ECO:0007669"/>
    <property type="project" value="UniProtKB-SubCell"/>
</dbReference>
<dbReference type="InterPro" id="IPR006070">
    <property type="entry name" value="Sua5-like_dom"/>
</dbReference>
<evidence type="ECO:0000256" key="11">
    <source>
        <dbReference type="ARBA" id="ARBA00048366"/>
    </source>
</evidence>
<name>A0AAU9DQU4_9FUSO</name>
<evidence type="ECO:0000259" key="12">
    <source>
        <dbReference type="PROSITE" id="PS51163"/>
    </source>
</evidence>
<evidence type="ECO:0000256" key="1">
    <source>
        <dbReference type="ARBA" id="ARBA00004496"/>
    </source>
</evidence>
<dbReference type="Proteomes" id="UP001321582">
    <property type="component" value="Chromosome"/>
</dbReference>
<accession>A0AAU9DQU4</accession>
<dbReference type="NCBIfam" id="TIGR00057">
    <property type="entry name" value="L-threonylcarbamoyladenylate synthase"/>
    <property type="match status" value="1"/>
</dbReference>
<dbReference type="InterPro" id="IPR017945">
    <property type="entry name" value="DHBP_synth_RibB-like_a/b_dom"/>
</dbReference>
<keyword evidence="14" id="KW-1185">Reference proteome</keyword>
<dbReference type="GO" id="GO:0000049">
    <property type="term" value="F:tRNA binding"/>
    <property type="evidence" value="ECO:0007669"/>
    <property type="project" value="TreeGrafter"/>
</dbReference>
<dbReference type="GO" id="GO:0003725">
    <property type="term" value="F:double-stranded RNA binding"/>
    <property type="evidence" value="ECO:0007669"/>
    <property type="project" value="InterPro"/>
</dbReference>
<dbReference type="GO" id="GO:0008033">
    <property type="term" value="P:tRNA processing"/>
    <property type="evidence" value="ECO:0007669"/>
    <property type="project" value="UniProtKB-KW"/>
</dbReference>
<evidence type="ECO:0000313" key="13">
    <source>
        <dbReference type="EMBL" id="BDU50878.1"/>
    </source>
</evidence>
<dbReference type="AlphaFoldDB" id="A0AAU9DQU4"/>
<evidence type="ECO:0000256" key="2">
    <source>
        <dbReference type="ARBA" id="ARBA00007663"/>
    </source>
</evidence>
<keyword evidence="5" id="KW-0808">Transferase</keyword>
<dbReference type="GO" id="GO:0006450">
    <property type="term" value="P:regulation of translational fidelity"/>
    <property type="evidence" value="ECO:0007669"/>
    <property type="project" value="TreeGrafter"/>
</dbReference>
<dbReference type="RefSeq" id="WP_307903727.1">
    <property type="nucleotide sequence ID" value="NZ_AP027059.1"/>
</dbReference>
<evidence type="ECO:0000256" key="4">
    <source>
        <dbReference type="ARBA" id="ARBA00022490"/>
    </source>
</evidence>
<dbReference type="GO" id="GO:0005524">
    <property type="term" value="F:ATP binding"/>
    <property type="evidence" value="ECO:0007669"/>
    <property type="project" value="UniProtKB-KW"/>
</dbReference>
<keyword evidence="7" id="KW-0548">Nucleotidyltransferase</keyword>
<dbReference type="SUPFAM" id="SSF55821">
    <property type="entry name" value="YrdC/RibB"/>
    <property type="match status" value="1"/>
</dbReference>
<dbReference type="PROSITE" id="PS51163">
    <property type="entry name" value="YRDC"/>
    <property type="match status" value="1"/>
</dbReference>
<dbReference type="EC" id="2.7.7.87" evidence="3"/>
<keyword evidence="9" id="KW-0067">ATP-binding</keyword>
<dbReference type="GO" id="GO:0061710">
    <property type="term" value="F:L-threonylcarbamoyladenylate synthase"/>
    <property type="evidence" value="ECO:0007669"/>
    <property type="project" value="UniProtKB-EC"/>
</dbReference>
<reference evidence="13 14" key="1">
    <citation type="submission" date="2022-11" db="EMBL/GenBank/DDBJ databases">
        <title>Haliovirga abyssi gen. nov., sp. nov., a mesophilic fermentative bacterium isolated from the Iheya North hydrothermal field and the proposal of Haliovirgaceae fam. nov.</title>
        <authorList>
            <person name="Miyazaki U."/>
            <person name="Tame A."/>
            <person name="Miyazaki J."/>
            <person name="Takai K."/>
            <person name="Sawayama S."/>
            <person name="Kitajima M."/>
            <person name="Okamoto A."/>
            <person name="Nakagawa S."/>
        </authorList>
    </citation>
    <scope>NUCLEOTIDE SEQUENCE [LARGE SCALE GENOMIC DNA]</scope>
    <source>
        <strain evidence="13 14">IC12</strain>
    </source>
</reference>
<comment type="subcellular location">
    <subcellularLocation>
        <location evidence="1">Cytoplasm</location>
    </subcellularLocation>
</comment>
<evidence type="ECO:0000256" key="7">
    <source>
        <dbReference type="ARBA" id="ARBA00022695"/>
    </source>
</evidence>
<dbReference type="PANTHER" id="PTHR17490">
    <property type="entry name" value="SUA5"/>
    <property type="match status" value="1"/>
</dbReference>
<proteinExistence type="inferred from homology"/>
<evidence type="ECO:0000256" key="9">
    <source>
        <dbReference type="ARBA" id="ARBA00022840"/>
    </source>
</evidence>
<evidence type="ECO:0000256" key="8">
    <source>
        <dbReference type="ARBA" id="ARBA00022741"/>
    </source>
</evidence>
<dbReference type="PANTHER" id="PTHR17490:SF16">
    <property type="entry name" value="THREONYLCARBAMOYL-AMP SYNTHASE"/>
    <property type="match status" value="1"/>
</dbReference>
<feature type="domain" description="YrdC-like" evidence="12">
    <location>
        <begin position="8"/>
        <end position="198"/>
    </location>
</feature>
<dbReference type="Gene3D" id="3.90.870.10">
    <property type="entry name" value="DHBP synthase"/>
    <property type="match status" value="1"/>
</dbReference>
<comment type="similarity">
    <text evidence="2">Belongs to the SUA5 family.</text>
</comment>
<dbReference type="Pfam" id="PF01300">
    <property type="entry name" value="Sua5_yciO_yrdC"/>
    <property type="match status" value="1"/>
</dbReference>
<evidence type="ECO:0000256" key="3">
    <source>
        <dbReference type="ARBA" id="ARBA00012584"/>
    </source>
</evidence>
<keyword evidence="4" id="KW-0963">Cytoplasm</keyword>
<evidence type="ECO:0000256" key="10">
    <source>
        <dbReference type="ARBA" id="ARBA00029774"/>
    </source>
</evidence>
<evidence type="ECO:0000256" key="5">
    <source>
        <dbReference type="ARBA" id="ARBA00022679"/>
    </source>
</evidence>
<dbReference type="EMBL" id="AP027059">
    <property type="protein sequence ID" value="BDU50878.1"/>
    <property type="molecule type" value="Genomic_DNA"/>
</dbReference>
<comment type="catalytic activity">
    <reaction evidence="11">
        <text>L-threonine + hydrogencarbonate + ATP = L-threonylcarbamoyladenylate + diphosphate + H2O</text>
        <dbReference type="Rhea" id="RHEA:36407"/>
        <dbReference type="ChEBI" id="CHEBI:15377"/>
        <dbReference type="ChEBI" id="CHEBI:17544"/>
        <dbReference type="ChEBI" id="CHEBI:30616"/>
        <dbReference type="ChEBI" id="CHEBI:33019"/>
        <dbReference type="ChEBI" id="CHEBI:57926"/>
        <dbReference type="ChEBI" id="CHEBI:73682"/>
        <dbReference type="EC" id="2.7.7.87"/>
    </reaction>
</comment>
<dbReference type="InterPro" id="IPR050156">
    <property type="entry name" value="TC-AMP_synthase_SUA5"/>
</dbReference>
<organism evidence="13 14">
    <name type="scientific">Haliovirga abyssi</name>
    <dbReference type="NCBI Taxonomy" id="2996794"/>
    <lineage>
        <taxon>Bacteria</taxon>
        <taxon>Fusobacteriati</taxon>
        <taxon>Fusobacteriota</taxon>
        <taxon>Fusobacteriia</taxon>
        <taxon>Fusobacteriales</taxon>
        <taxon>Haliovirgaceae</taxon>
        <taxon>Haliovirga</taxon>
    </lineage>
</organism>
<sequence length="207" mass="23468">MRILNNSKENIKLAGSEIKNGKIIVFPTDTVYGVGADYKNKNAIKKIYEYKIRNSKKPLILLISKIEYLDEIIKVENELEKEIIEKLSERFWPGSLSLILKKNRVKLKELNPEYDTIGVRIPNNKIALELIENAGGIIATTSANISNKETPKNFSELDDGFINKVDYVIKSEDEIIGIPSTIIEISENGYKILRVGSVTEEEIEELL</sequence>